<proteinExistence type="predicted"/>
<protein>
    <submittedName>
        <fullName evidence="1">Uncharacterized protein</fullName>
    </submittedName>
</protein>
<sequence>MTHDDNIPKPNPNLAWFGKMQSDIANSAAGIAGSKALAQQAANINASMILGVSSYIDFKNSGVMQALNQVQTSTNAATAFLEMRDAPAFNALEAMRCGMNMGIGSSVLKQMSGAQTSFTALSKIGNPLPEVPALAGIGQVIPPKSMLVENKFSAVAQAITAAQALNGQAMVARGVTEAINQATKKLTAPEQLLKQMQGLEFSPSAQIAMKGHSTALPDFEKYAAVSKIVGEHYRPPNIDGVLRRFERLEKELNLDIPVETADDIDDLVEDAQAVEYVENQITENGALKPSISQALFGFNLNELTLSQSGSLVVFGGSVIPYMHQVLGTLLEEDVTAARFFTVAIIYFIPVYGAAMAADGALGKSKGSPAA</sequence>
<gene>
    <name evidence="1" type="ORF">FQK23_11635</name>
</gene>
<evidence type="ECO:0000313" key="2">
    <source>
        <dbReference type="Proteomes" id="UP000320531"/>
    </source>
</evidence>
<dbReference type="EMBL" id="VMTY01000060">
    <property type="protein sequence ID" value="TVU55899.1"/>
    <property type="molecule type" value="Genomic_DNA"/>
</dbReference>
<comment type="caution">
    <text evidence="1">The sequence shown here is derived from an EMBL/GenBank/DDBJ whole genome shotgun (WGS) entry which is preliminary data.</text>
</comment>
<accession>A0A558GGA5</accession>
<reference evidence="1 2" key="1">
    <citation type="submission" date="2019-07" db="EMBL/GenBank/DDBJ databases">
        <title>Draft genome of C. aurimucosum strain 14-2523.</title>
        <authorList>
            <person name="Pacheco L.G.C."/>
            <person name="Aguiar E.R.G.R."/>
            <person name="Navas J."/>
            <person name="Santos C.S."/>
            <person name="Rocha D.J.P.G."/>
        </authorList>
    </citation>
    <scope>NUCLEOTIDE SEQUENCE [LARGE SCALE GENOMIC DNA]</scope>
    <source>
        <strain evidence="1 2">14-2523</strain>
    </source>
</reference>
<dbReference type="Proteomes" id="UP000320531">
    <property type="component" value="Unassembled WGS sequence"/>
</dbReference>
<evidence type="ECO:0000313" key="1">
    <source>
        <dbReference type="EMBL" id="TVU55899.1"/>
    </source>
</evidence>
<dbReference type="AlphaFoldDB" id="A0A558GGA5"/>
<organism evidence="1 2">
    <name type="scientific">Corynebacterium aurimucosum</name>
    <dbReference type="NCBI Taxonomy" id="169292"/>
    <lineage>
        <taxon>Bacteria</taxon>
        <taxon>Bacillati</taxon>
        <taxon>Actinomycetota</taxon>
        <taxon>Actinomycetes</taxon>
        <taxon>Mycobacteriales</taxon>
        <taxon>Corynebacteriaceae</taxon>
        <taxon>Corynebacterium</taxon>
    </lineage>
</organism>
<name>A0A558GGA5_9CORY</name>